<reference evidence="1 2" key="1">
    <citation type="journal article" date="2016" name="Genome Announc.">
        <title>Draft Genome Sequence of Planomonospora sphaerica JCM9374, a Rare Actinomycete.</title>
        <authorList>
            <person name="Dohra H."/>
            <person name="Suzuki T."/>
            <person name="Inoue Y."/>
            <person name="Kodani S."/>
        </authorList>
    </citation>
    <scope>NUCLEOTIDE SEQUENCE [LARGE SCALE GENOMIC DNA]</scope>
    <source>
        <strain evidence="1 2">JCM 9374</strain>
    </source>
</reference>
<dbReference type="Proteomes" id="UP000077701">
    <property type="component" value="Unassembled WGS sequence"/>
</dbReference>
<gene>
    <name evidence="1" type="ORF">PS9374_07163</name>
</gene>
<sequence length="67" mass="7269">MTEAAHKTVDLATLGRARTAAHNALREAVIHAVRQEDRAEAVVAREAGISRTTVRSWLGKTTTKETS</sequence>
<comment type="caution">
    <text evidence="1">The sequence shown here is derived from an EMBL/GenBank/DDBJ whole genome shotgun (WGS) entry which is preliminary data.</text>
</comment>
<evidence type="ECO:0000313" key="2">
    <source>
        <dbReference type="Proteomes" id="UP000077701"/>
    </source>
</evidence>
<dbReference type="EMBL" id="BDCX01000035">
    <property type="protein sequence ID" value="GAT71472.1"/>
    <property type="molecule type" value="Genomic_DNA"/>
</dbReference>
<proteinExistence type="predicted"/>
<reference evidence="2" key="2">
    <citation type="submission" date="2016-04" db="EMBL/GenBank/DDBJ databases">
        <title>Planomonospora sphaerica JCM9374 whole genome shotgun sequence.</title>
        <authorList>
            <person name="Suzuki T."/>
            <person name="Dohra H."/>
            <person name="Kodani S."/>
        </authorList>
    </citation>
    <scope>NUCLEOTIDE SEQUENCE [LARGE SCALE GENOMIC DNA]</scope>
    <source>
        <strain evidence="2">JCM 9374</strain>
    </source>
</reference>
<name>A0A171DQY8_9ACTN</name>
<protein>
    <submittedName>
        <fullName evidence="1">Uncharacterized protein</fullName>
    </submittedName>
</protein>
<evidence type="ECO:0000313" key="1">
    <source>
        <dbReference type="EMBL" id="GAT71472.1"/>
    </source>
</evidence>
<organism evidence="1 2">
    <name type="scientific">Planomonospora sphaerica</name>
    <dbReference type="NCBI Taxonomy" id="161355"/>
    <lineage>
        <taxon>Bacteria</taxon>
        <taxon>Bacillati</taxon>
        <taxon>Actinomycetota</taxon>
        <taxon>Actinomycetes</taxon>
        <taxon>Streptosporangiales</taxon>
        <taxon>Streptosporangiaceae</taxon>
        <taxon>Planomonospora</taxon>
    </lineage>
</organism>
<keyword evidence="2" id="KW-1185">Reference proteome</keyword>
<dbReference type="STRING" id="161355.PS9374_07163"/>
<dbReference type="RefSeq" id="WP_068904594.1">
    <property type="nucleotide sequence ID" value="NZ_BDCX01000035.1"/>
</dbReference>
<accession>A0A171DQY8</accession>
<dbReference type="AlphaFoldDB" id="A0A171DQY8"/>